<dbReference type="GeneID" id="140010924"/>
<evidence type="ECO:0000313" key="3">
    <source>
        <dbReference type="RefSeq" id="XP_071914679.1"/>
    </source>
</evidence>
<name>A0ABM4V572_COFAR</name>
<accession>A0ABM4V572</accession>
<dbReference type="RefSeq" id="XP_071914679.1">
    <property type="nucleotide sequence ID" value="XM_072058578.1"/>
</dbReference>
<feature type="compositionally biased region" description="Polar residues" evidence="1">
    <location>
        <begin position="357"/>
        <end position="376"/>
    </location>
</feature>
<keyword evidence="2" id="KW-1185">Reference proteome</keyword>
<sequence>MAAALLVEPPLSPLTMAVTDPKPMRVCFSFAAYTKNLIHYLKSSDIPIEEGLTDAELSSIESTFNFTFPPDLRSILQEGLPVGPGFPNWRSSSSVQQLQVLTSLPVSGVCKEISRNHLWLDSWGERPGDDDQAVNLGKGFLRNAPFLVPVYRHFYVPSTPCMAGNPVFYVHGGNVQLWSFDIAGFFQQAEFTTNEDILRRPTLSKLFSTPAWAATEPRRIEVWSELVERGERLAACGGTRRWWSGELGGCLEEAFWRLRNGGWKEEDVREMMMMDGRDENDDDHCTGRNGFDKNAALIDKEGIVWHVKVLSKRLLRAGWSGEDVMESLGFPEDYLGDPDPPPPDGDCWFEFRHDQKNNSNANTTKESQMNMHSIKA</sequence>
<gene>
    <name evidence="3" type="primary">LOC140010924</name>
</gene>
<reference evidence="3" key="1">
    <citation type="submission" date="2025-08" db="UniProtKB">
        <authorList>
            <consortium name="RefSeq"/>
        </authorList>
    </citation>
    <scope>IDENTIFICATION</scope>
    <source>
        <tissue evidence="3">Leaves</tissue>
    </source>
</reference>
<evidence type="ECO:0000256" key="1">
    <source>
        <dbReference type="SAM" id="MobiDB-lite"/>
    </source>
</evidence>
<evidence type="ECO:0008006" key="4">
    <source>
        <dbReference type="Google" id="ProtNLM"/>
    </source>
</evidence>
<dbReference type="PANTHER" id="PTHR32011:SF6">
    <property type="entry name" value="KNR4_SMI1-LIKE DOMAIN-CONTAINING PROTEIN"/>
    <property type="match status" value="1"/>
</dbReference>
<dbReference type="Proteomes" id="UP001652660">
    <property type="component" value="Chromosome 7e"/>
</dbReference>
<dbReference type="PANTHER" id="PTHR32011">
    <property type="entry name" value="OS08G0472400 PROTEIN"/>
    <property type="match status" value="1"/>
</dbReference>
<evidence type="ECO:0000313" key="2">
    <source>
        <dbReference type="Proteomes" id="UP001652660"/>
    </source>
</evidence>
<protein>
    <recommendedName>
        <fullName evidence="4">Knr4/Smi1-like domain-containing protein</fullName>
    </recommendedName>
</protein>
<organism evidence="2 3">
    <name type="scientific">Coffea arabica</name>
    <name type="common">Arabian coffee</name>
    <dbReference type="NCBI Taxonomy" id="13443"/>
    <lineage>
        <taxon>Eukaryota</taxon>
        <taxon>Viridiplantae</taxon>
        <taxon>Streptophyta</taxon>
        <taxon>Embryophyta</taxon>
        <taxon>Tracheophyta</taxon>
        <taxon>Spermatophyta</taxon>
        <taxon>Magnoliopsida</taxon>
        <taxon>eudicotyledons</taxon>
        <taxon>Gunneridae</taxon>
        <taxon>Pentapetalae</taxon>
        <taxon>asterids</taxon>
        <taxon>lamiids</taxon>
        <taxon>Gentianales</taxon>
        <taxon>Rubiaceae</taxon>
        <taxon>Ixoroideae</taxon>
        <taxon>Gardenieae complex</taxon>
        <taxon>Bertiereae - Coffeeae clade</taxon>
        <taxon>Coffeeae</taxon>
        <taxon>Coffea</taxon>
    </lineage>
</organism>
<proteinExistence type="predicted"/>
<feature type="region of interest" description="Disordered" evidence="1">
    <location>
        <begin position="330"/>
        <end position="376"/>
    </location>
</feature>